<sequence>MDSGNFTPEQTQTKPSPRGNKGKEKAVENEEGLSSTLAPLVRTGEDGETVLDLSTTKLIKEHMGSSTTPATNMAVAILLTTLEKLLLKKMNEMEARIMTAI</sequence>
<evidence type="ECO:0000313" key="2">
    <source>
        <dbReference type="EMBL" id="RPA91681.1"/>
    </source>
</evidence>
<dbReference type="EMBL" id="ML120490">
    <property type="protein sequence ID" value="RPA91681.1"/>
    <property type="molecule type" value="Genomic_DNA"/>
</dbReference>
<evidence type="ECO:0000313" key="3">
    <source>
        <dbReference type="Proteomes" id="UP000276215"/>
    </source>
</evidence>
<name>A0A3N4J511_9PEZI</name>
<dbReference type="AlphaFoldDB" id="A0A3N4J511"/>
<proteinExistence type="predicted"/>
<accession>A0A3N4J511</accession>
<reference evidence="2 3" key="1">
    <citation type="journal article" date="2018" name="Nat. Ecol. Evol.">
        <title>Pezizomycetes genomes reveal the molecular basis of ectomycorrhizal truffle lifestyle.</title>
        <authorList>
            <person name="Murat C."/>
            <person name="Payen T."/>
            <person name="Noel B."/>
            <person name="Kuo A."/>
            <person name="Morin E."/>
            <person name="Chen J."/>
            <person name="Kohler A."/>
            <person name="Krizsan K."/>
            <person name="Balestrini R."/>
            <person name="Da Silva C."/>
            <person name="Montanini B."/>
            <person name="Hainaut M."/>
            <person name="Levati E."/>
            <person name="Barry K.W."/>
            <person name="Belfiori B."/>
            <person name="Cichocki N."/>
            <person name="Clum A."/>
            <person name="Dockter R.B."/>
            <person name="Fauchery L."/>
            <person name="Guy J."/>
            <person name="Iotti M."/>
            <person name="Le Tacon F."/>
            <person name="Lindquist E.A."/>
            <person name="Lipzen A."/>
            <person name="Malagnac F."/>
            <person name="Mello A."/>
            <person name="Molinier V."/>
            <person name="Miyauchi S."/>
            <person name="Poulain J."/>
            <person name="Riccioni C."/>
            <person name="Rubini A."/>
            <person name="Sitrit Y."/>
            <person name="Splivallo R."/>
            <person name="Traeger S."/>
            <person name="Wang M."/>
            <person name="Zifcakova L."/>
            <person name="Wipf D."/>
            <person name="Zambonelli A."/>
            <person name="Paolocci F."/>
            <person name="Nowrousian M."/>
            <person name="Ottonello S."/>
            <person name="Baldrian P."/>
            <person name="Spatafora J.W."/>
            <person name="Henrissat B."/>
            <person name="Nagy L.G."/>
            <person name="Aury J.M."/>
            <person name="Wincker P."/>
            <person name="Grigoriev I.V."/>
            <person name="Bonfante P."/>
            <person name="Martin F.M."/>
        </authorList>
    </citation>
    <scope>NUCLEOTIDE SEQUENCE [LARGE SCALE GENOMIC DNA]</scope>
    <source>
        <strain evidence="2 3">120613-1</strain>
    </source>
</reference>
<feature type="region of interest" description="Disordered" evidence="1">
    <location>
        <begin position="1"/>
        <end position="44"/>
    </location>
</feature>
<gene>
    <name evidence="2" type="ORF">L873DRAFT_291344</name>
</gene>
<organism evidence="2 3">
    <name type="scientific">Choiromyces venosus 120613-1</name>
    <dbReference type="NCBI Taxonomy" id="1336337"/>
    <lineage>
        <taxon>Eukaryota</taxon>
        <taxon>Fungi</taxon>
        <taxon>Dikarya</taxon>
        <taxon>Ascomycota</taxon>
        <taxon>Pezizomycotina</taxon>
        <taxon>Pezizomycetes</taxon>
        <taxon>Pezizales</taxon>
        <taxon>Tuberaceae</taxon>
        <taxon>Choiromyces</taxon>
    </lineage>
</organism>
<dbReference type="Proteomes" id="UP000276215">
    <property type="component" value="Unassembled WGS sequence"/>
</dbReference>
<keyword evidence="3" id="KW-1185">Reference proteome</keyword>
<feature type="compositionally biased region" description="Polar residues" evidence="1">
    <location>
        <begin position="1"/>
        <end position="15"/>
    </location>
</feature>
<evidence type="ECO:0000256" key="1">
    <source>
        <dbReference type="SAM" id="MobiDB-lite"/>
    </source>
</evidence>
<protein>
    <submittedName>
        <fullName evidence="2">Uncharacterized protein</fullName>
    </submittedName>
</protein>